<proteinExistence type="predicted"/>
<comment type="caution">
    <text evidence="2">The sequence shown here is derived from an EMBL/GenBank/DDBJ whole genome shotgun (WGS) entry which is preliminary data.</text>
</comment>
<dbReference type="AlphaFoldDB" id="A0A645HXJ2"/>
<gene>
    <name evidence="2" type="ORF">SDC9_191311</name>
</gene>
<evidence type="ECO:0000259" key="1">
    <source>
        <dbReference type="Pfam" id="PF18962"/>
    </source>
</evidence>
<reference evidence="2" key="1">
    <citation type="submission" date="2019-08" db="EMBL/GenBank/DDBJ databases">
        <authorList>
            <person name="Kucharzyk K."/>
            <person name="Murdoch R.W."/>
            <person name="Higgins S."/>
            <person name="Loffler F."/>
        </authorList>
    </citation>
    <scope>NUCLEOTIDE SEQUENCE</scope>
</reference>
<protein>
    <recommendedName>
        <fullName evidence="1">Secretion system C-terminal sorting domain-containing protein</fullName>
    </recommendedName>
</protein>
<evidence type="ECO:0000313" key="2">
    <source>
        <dbReference type="EMBL" id="MPN43751.1"/>
    </source>
</evidence>
<sequence>MKKFTITATYAPTDKDWGKISPEGIIEVNEGESKKFTITPKHSTNGIFVIKELKVDGRVKTIGNLSSVMTSTFENINSDITIHVVFDSTASIGDVSIPELSISPNPTTDGKVIVETGNVEINKIEVVNASGNIIIAIENPTTVLDLSNLNKGSYFVRFYTEKGITSRKVVKN</sequence>
<feature type="domain" description="Secretion system C-terminal sorting" evidence="1">
    <location>
        <begin position="102"/>
        <end position="170"/>
    </location>
</feature>
<accession>A0A645HXJ2</accession>
<name>A0A645HXJ2_9ZZZZ</name>
<organism evidence="2">
    <name type="scientific">bioreactor metagenome</name>
    <dbReference type="NCBI Taxonomy" id="1076179"/>
    <lineage>
        <taxon>unclassified sequences</taxon>
        <taxon>metagenomes</taxon>
        <taxon>ecological metagenomes</taxon>
    </lineage>
</organism>
<dbReference type="Pfam" id="PF18962">
    <property type="entry name" value="Por_Secre_tail"/>
    <property type="match status" value="1"/>
</dbReference>
<dbReference type="InterPro" id="IPR026444">
    <property type="entry name" value="Secre_tail"/>
</dbReference>
<dbReference type="NCBIfam" id="TIGR04183">
    <property type="entry name" value="Por_Secre_tail"/>
    <property type="match status" value="1"/>
</dbReference>
<dbReference type="EMBL" id="VSSQ01102345">
    <property type="protein sequence ID" value="MPN43751.1"/>
    <property type="molecule type" value="Genomic_DNA"/>
</dbReference>